<comment type="caution">
    <text evidence="2">The sequence shown here is derived from an EMBL/GenBank/DDBJ whole genome shotgun (WGS) entry which is preliminary data.</text>
</comment>
<keyword evidence="3" id="KW-1185">Reference proteome</keyword>
<dbReference type="RefSeq" id="WP_120246739.1">
    <property type="nucleotide sequence ID" value="NZ_RAPO01000006.1"/>
</dbReference>
<dbReference type="InterPro" id="IPR019887">
    <property type="entry name" value="Tscrpt_reg_AsnC/Lrp_C"/>
</dbReference>
<dbReference type="InterPro" id="IPR011008">
    <property type="entry name" value="Dimeric_a/b-barrel"/>
</dbReference>
<dbReference type="SUPFAM" id="SSF54909">
    <property type="entry name" value="Dimeric alpha+beta barrel"/>
    <property type="match status" value="1"/>
</dbReference>
<dbReference type="Gene3D" id="3.30.70.920">
    <property type="match status" value="1"/>
</dbReference>
<sequence>MVHAYIMVKTAAGKSEGLLSRIRDFERVSAAHIVAGNYDIIAEVDAEEVYNILETVSSDMQSLDGVTETKTYIAMD</sequence>
<gene>
    <name evidence="2" type="ORF">ATJ93_4433</name>
</gene>
<protein>
    <submittedName>
        <fullName evidence="2">AsnC family transcriptional regulator</fullName>
    </submittedName>
</protein>
<dbReference type="OrthoDB" id="8136at2157"/>
<dbReference type="AlphaFoldDB" id="A0A419VY15"/>
<proteinExistence type="predicted"/>
<evidence type="ECO:0000313" key="3">
    <source>
        <dbReference type="Proteomes" id="UP000283805"/>
    </source>
</evidence>
<dbReference type="Proteomes" id="UP000283805">
    <property type="component" value="Unassembled WGS sequence"/>
</dbReference>
<dbReference type="Pfam" id="PF01037">
    <property type="entry name" value="AsnC_trans_reg"/>
    <property type="match status" value="1"/>
</dbReference>
<name>A0A419VY15_9EURY</name>
<feature type="domain" description="Transcription regulator AsnC/Lrp ligand binding" evidence="1">
    <location>
        <begin position="6"/>
        <end position="75"/>
    </location>
</feature>
<accession>A0A419VY15</accession>
<organism evidence="2 3">
    <name type="scientific">Halopiger aswanensis</name>
    <dbReference type="NCBI Taxonomy" id="148449"/>
    <lineage>
        <taxon>Archaea</taxon>
        <taxon>Methanobacteriati</taxon>
        <taxon>Methanobacteriota</taxon>
        <taxon>Stenosarchaea group</taxon>
        <taxon>Halobacteria</taxon>
        <taxon>Halobacteriales</taxon>
        <taxon>Natrialbaceae</taxon>
        <taxon>Halopiger</taxon>
    </lineage>
</organism>
<evidence type="ECO:0000259" key="1">
    <source>
        <dbReference type="Pfam" id="PF01037"/>
    </source>
</evidence>
<evidence type="ECO:0000313" key="2">
    <source>
        <dbReference type="EMBL" id="RKD88117.1"/>
    </source>
</evidence>
<dbReference type="EMBL" id="RAPO01000006">
    <property type="protein sequence ID" value="RKD88117.1"/>
    <property type="molecule type" value="Genomic_DNA"/>
</dbReference>
<reference evidence="2 3" key="1">
    <citation type="submission" date="2018-09" db="EMBL/GenBank/DDBJ databases">
        <title>Genomic Encyclopedia of Archaeal and Bacterial Type Strains, Phase II (KMG-II): from individual species to whole genera.</title>
        <authorList>
            <person name="Goeker M."/>
        </authorList>
    </citation>
    <scope>NUCLEOTIDE SEQUENCE [LARGE SCALE GENOMIC DNA]</scope>
    <source>
        <strain evidence="2 3">DSM 13151</strain>
    </source>
</reference>